<evidence type="ECO:0000259" key="4">
    <source>
        <dbReference type="Pfam" id="PF25919"/>
    </source>
</evidence>
<evidence type="ECO:0000259" key="2">
    <source>
        <dbReference type="Pfam" id="PF19335"/>
    </source>
</evidence>
<dbReference type="eggNOG" id="COG0845">
    <property type="taxonomic scope" value="Bacteria"/>
</dbReference>
<reference evidence="6 7" key="1">
    <citation type="submission" date="2014-09" db="EMBL/GenBank/DDBJ databases">
        <title>Sporocytophaga myxococcoides PG-01 genome sequencing.</title>
        <authorList>
            <person name="Liu L."/>
            <person name="Gao P.J."/>
            <person name="Chen G.J."/>
            <person name="Wang L.S."/>
        </authorList>
    </citation>
    <scope>NUCLEOTIDE SEQUENCE [LARGE SCALE GENOMIC DNA]</scope>
    <source>
        <strain evidence="6 7">PG-01</strain>
    </source>
</reference>
<organism evidence="6 7">
    <name type="scientific">Sporocytophaga myxococcoides</name>
    <dbReference type="NCBI Taxonomy" id="153721"/>
    <lineage>
        <taxon>Bacteria</taxon>
        <taxon>Pseudomonadati</taxon>
        <taxon>Bacteroidota</taxon>
        <taxon>Cytophagia</taxon>
        <taxon>Cytophagales</taxon>
        <taxon>Cytophagaceae</taxon>
        <taxon>Sporocytophaga</taxon>
    </lineage>
</organism>
<dbReference type="AlphaFoldDB" id="A0A098LHD6"/>
<feature type="domain" description="CzcB-like C-terminal circularly permuted SH3-like" evidence="5">
    <location>
        <begin position="376"/>
        <end position="420"/>
    </location>
</feature>
<dbReference type="PROSITE" id="PS51257">
    <property type="entry name" value="PROKAR_LIPOPROTEIN"/>
    <property type="match status" value="1"/>
</dbReference>
<sequence length="431" mass="48627">MKSNYNYFSIAIIMSLFLLSASCKPKSDRNEEHEVKHDTITSSDKYHCPMHPEILSNKPGICPKCEMDLELVPQGRDTLSYLSEPTNQMVISSLKPIVPMVNMAANHFKAEGYLTYNPNLTNSISARVSGRIEKLYAKYEFERVQKGQLLMEVYSPELQTAQNEYLLIYKSVTDDERSILYALYQKLINLGMTASSIKEMEKTGKVNAFIPIYSPYTGHLHFLEQGSDIAAQGLVWPSSSNEDAMQSGSGEMKTIRPIIKEGSYVTKGDLIFTIVNERSIWALFKVLPRDIPMVKKGEEVELKINKETYNGKIDFIEKSFDARNDFYTVRIYLNYKDQKGLIIGTLVEGNITVNRMKEKKILIPELSVLHLGKSVSAVFVKEKVGYVAKEVRTGVAEGGWTEVIYGLAENDSIAPVASYLVDSEAFIKVKQ</sequence>
<dbReference type="Gene3D" id="6.10.140.730">
    <property type="match status" value="1"/>
</dbReference>
<keyword evidence="7" id="KW-1185">Reference proteome</keyword>
<feature type="domain" description="CusB-like three alpha-helical bundle" evidence="3">
    <location>
        <begin position="157"/>
        <end position="207"/>
    </location>
</feature>
<feature type="domain" description="Heavy metal binding" evidence="2">
    <location>
        <begin position="45"/>
        <end position="70"/>
    </location>
</feature>
<dbReference type="Gene3D" id="2.40.30.170">
    <property type="match status" value="1"/>
</dbReference>
<dbReference type="RefSeq" id="WP_052430232.1">
    <property type="nucleotide sequence ID" value="NZ_BBLT01000006.1"/>
</dbReference>
<dbReference type="InterPro" id="IPR051909">
    <property type="entry name" value="MFP_Cation_Efflux"/>
</dbReference>
<evidence type="ECO:0000259" key="3">
    <source>
        <dbReference type="Pfam" id="PF25869"/>
    </source>
</evidence>
<keyword evidence="1" id="KW-0813">Transport</keyword>
<evidence type="ECO:0000259" key="5">
    <source>
        <dbReference type="Pfam" id="PF25975"/>
    </source>
</evidence>
<dbReference type="Pfam" id="PF19335">
    <property type="entry name" value="HMBD"/>
    <property type="match status" value="1"/>
</dbReference>
<dbReference type="Pfam" id="PF25919">
    <property type="entry name" value="BSH_CusB"/>
    <property type="match status" value="1"/>
</dbReference>
<dbReference type="GO" id="GO:0015679">
    <property type="term" value="P:plasma membrane copper ion transport"/>
    <property type="evidence" value="ECO:0007669"/>
    <property type="project" value="TreeGrafter"/>
</dbReference>
<protein>
    <submittedName>
        <fullName evidence="6">Uncharacterized protein</fullName>
    </submittedName>
</protein>
<dbReference type="GO" id="GO:0046914">
    <property type="term" value="F:transition metal ion binding"/>
    <property type="evidence" value="ECO:0007669"/>
    <property type="project" value="TreeGrafter"/>
</dbReference>
<dbReference type="InterPro" id="IPR045800">
    <property type="entry name" value="HMBD"/>
</dbReference>
<name>A0A098LHD6_9BACT</name>
<proteinExistence type="predicted"/>
<dbReference type="PANTHER" id="PTHR30097">
    <property type="entry name" value="CATION EFFLUX SYSTEM PROTEIN CUSB"/>
    <property type="match status" value="1"/>
</dbReference>
<evidence type="ECO:0000313" key="7">
    <source>
        <dbReference type="Proteomes" id="UP000030185"/>
    </source>
</evidence>
<dbReference type="Pfam" id="PF25975">
    <property type="entry name" value="CzcB_C"/>
    <property type="match status" value="1"/>
</dbReference>
<evidence type="ECO:0000256" key="1">
    <source>
        <dbReference type="ARBA" id="ARBA00022448"/>
    </source>
</evidence>
<dbReference type="InterPro" id="IPR058791">
    <property type="entry name" value="3HB_CusB"/>
</dbReference>
<dbReference type="GO" id="GO:0030288">
    <property type="term" value="C:outer membrane-bounded periplasmic space"/>
    <property type="evidence" value="ECO:0007669"/>
    <property type="project" value="TreeGrafter"/>
</dbReference>
<dbReference type="Gene3D" id="2.40.420.20">
    <property type="match status" value="1"/>
</dbReference>
<dbReference type="InterPro" id="IPR058649">
    <property type="entry name" value="CzcB_C"/>
</dbReference>
<feature type="domain" description="CusB-like barrel-sandwich hybrid" evidence="4">
    <location>
        <begin position="123"/>
        <end position="222"/>
    </location>
</feature>
<dbReference type="EMBL" id="BBLT01000006">
    <property type="protein sequence ID" value="GAL85854.1"/>
    <property type="molecule type" value="Genomic_DNA"/>
</dbReference>
<comment type="caution">
    <text evidence="6">The sequence shown here is derived from an EMBL/GenBank/DDBJ whole genome shotgun (WGS) entry which is preliminary data.</text>
</comment>
<dbReference type="STRING" id="153721.MYP_3083"/>
<dbReference type="OrthoDB" id="9806939at2"/>
<dbReference type="Proteomes" id="UP000030185">
    <property type="component" value="Unassembled WGS sequence"/>
</dbReference>
<dbReference type="InterPro" id="IPR058790">
    <property type="entry name" value="BSH_CusB"/>
</dbReference>
<dbReference type="PANTHER" id="PTHR30097:SF15">
    <property type="entry name" value="CATION EFFLUX SYSTEM PROTEIN CUSB"/>
    <property type="match status" value="1"/>
</dbReference>
<accession>A0A098LHD6</accession>
<dbReference type="Pfam" id="PF25869">
    <property type="entry name" value="3HB_CusB"/>
    <property type="match status" value="1"/>
</dbReference>
<evidence type="ECO:0000313" key="6">
    <source>
        <dbReference type="EMBL" id="GAL85854.1"/>
    </source>
</evidence>
<gene>
    <name evidence="6" type="ORF">MYP_3083</name>
</gene>
<dbReference type="GO" id="GO:0060003">
    <property type="term" value="P:copper ion export"/>
    <property type="evidence" value="ECO:0007669"/>
    <property type="project" value="TreeGrafter"/>
</dbReference>